<dbReference type="PANTHER" id="PTHR11472">
    <property type="entry name" value="DNA REPAIR DEAD HELICASE RAD3/XP-D SUBFAMILY MEMBER"/>
    <property type="match status" value="1"/>
</dbReference>
<accession>A0ABX3CMC8</accession>
<organism evidence="12 13">
    <name type="scientific">Cytobacillus oceanisediminis</name>
    <dbReference type="NCBI Taxonomy" id="665099"/>
    <lineage>
        <taxon>Bacteria</taxon>
        <taxon>Bacillati</taxon>
        <taxon>Bacillota</taxon>
        <taxon>Bacilli</taxon>
        <taxon>Bacillales</taxon>
        <taxon>Bacillaceae</taxon>
        <taxon>Cytobacillus</taxon>
    </lineage>
</organism>
<evidence type="ECO:0000256" key="3">
    <source>
        <dbReference type="ARBA" id="ARBA00022801"/>
    </source>
</evidence>
<dbReference type="InterPro" id="IPR002464">
    <property type="entry name" value="DNA/RNA_helicase_DEAH_CS"/>
</dbReference>
<evidence type="ECO:0000313" key="13">
    <source>
        <dbReference type="Proteomes" id="UP000180194"/>
    </source>
</evidence>
<keyword evidence="8" id="KW-0238">DNA-binding</keyword>
<dbReference type="Pfam" id="PF06733">
    <property type="entry name" value="DEAD_2"/>
    <property type="match status" value="1"/>
</dbReference>
<dbReference type="EMBL" id="MBRJ01000041">
    <property type="protein sequence ID" value="OHX44643.1"/>
    <property type="molecule type" value="Genomic_DNA"/>
</dbReference>
<comment type="caution">
    <text evidence="12">The sequence shown here is derived from an EMBL/GenBank/DDBJ whole genome shotgun (WGS) entry which is preliminary data.</text>
</comment>
<dbReference type="InterPro" id="IPR014013">
    <property type="entry name" value="Helic_SF1/SF2_ATP-bd_DinG/Rad3"/>
</dbReference>
<dbReference type="InterPro" id="IPR010614">
    <property type="entry name" value="RAD3-like_helicase_DEAD"/>
</dbReference>
<keyword evidence="5" id="KW-0067">ATP-binding</keyword>
<evidence type="ECO:0000256" key="8">
    <source>
        <dbReference type="ARBA" id="ARBA00023125"/>
    </source>
</evidence>
<gene>
    <name evidence="12" type="ORF">BBV17_25645</name>
</gene>
<evidence type="ECO:0000256" key="4">
    <source>
        <dbReference type="ARBA" id="ARBA00022806"/>
    </source>
</evidence>
<dbReference type="Proteomes" id="UP000180194">
    <property type="component" value="Unassembled WGS sequence"/>
</dbReference>
<keyword evidence="6" id="KW-0408">Iron</keyword>
<keyword evidence="7" id="KW-0411">Iron-sulfur</keyword>
<evidence type="ECO:0000256" key="5">
    <source>
        <dbReference type="ARBA" id="ARBA00022840"/>
    </source>
</evidence>
<evidence type="ECO:0000256" key="9">
    <source>
        <dbReference type="ARBA" id="ARBA00023235"/>
    </source>
</evidence>
<dbReference type="InterPro" id="IPR045028">
    <property type="entry name" value="DinG/Rad3-like"/>
</dbReference>
<dbReference type="PROSITE" id="PS00690">
    <property type="entry name" value="DEAH_ATP_HELICASE"/>
    <property type="match status" value="1"/>
</dbReference>
<keyword evidence="2" id="KW-0547">Nucleotide-binding</keyword>
<dbReference type="InterPro" id="IPR027417">
    <property type="entry name" value="P-loop_NTPase"/>
</dbReference>
<evidence type="ECO:0000256" key="7">
    <source>
        <dbReference type="ARBA" id="ARBA00023014"/>
    </source>
</evidence>
<dbReference type="InterPro" id="IPR011545">
    <property type="entry name" value="DEAD/DEAH_box_helicase_dom"/>
</dbReference>
<proteinExistence type="inferred from homology"/>
<dbReference type="PROSITE" id="PS51193">
    <property type="entry name" value="HELICASE_ATP_BIND_2"/>
    <property type="match status" value="1"/>
</dbReference>
<name>A0ABX3CMC8_9BACI</name>
<dbReference type="InterPro" id="IPR006555">
    <property type="entry name" value="ATP-dep_Helicase_C"/>
</dbReference>
<keyword evidence="1" id="KW-0479">Metal-binding</keyword>
<evidence type="ECO:0000313" key="12">
    <source>
        <dbReference type="EMBL" id="OHX44643.1"/>
    </source>
</evidence>
<reference evidence="12 13" key="1">
    <citation type="submission" date="2016-07" db="EMBL/GenBank/DDBJ databases">
        <title>Bacillus oceanisediminis whole genome.</title>
        <authorList>
            <person name="Pal Y."/>
            <person name="Verma A."/>
            <person name="Mual P."/>
            <person name="Srinivasan K."/>
        </authorList>
    </citation>
    <scope>NUCLEOTIDE SEQUENCE [LARGE SCALE GENOMIC DNA]</scope>
    <source>
        <strain evidence="12 13">Bhandara28</strain>
    </source>
</reference>
<keyword evidence="4" id="KW-0347">Helicase</keyword>
<dbReference type="SUPFAM" id="SSF52540">
    <property type="entry name" value="P-loop containing nucleoside triphosphate hydrolases"/>
    <property type="match status" value="1"/>
</dbReference>
<sequence>MKTKKTRDELFVQATFDIFDELENLGFENREGQFNLALDIAEAIRDKRHLMVEAGVGIGKSLGYLIPGLILNGHQKKPIIIATSTIQLTEQLQNDVKKASEILGVNALSIVGKGRTNYACQDRVLQNLSNLNDVPQWITDWVIETNNQDRSAAPELIDNKFWDRMSVDKCKFEKCEYKLNCKFYMMREGLKGYSNHNVLIVNQDLLIANLLRVNEGYSGFITENSSLIVIDEAHNLEEKTRNALTKEWNLKKAESLLTNITNFLSRRYDFKEIKELIQYSKKEINDLFSDLWKGAYLVLGQESTENTERIKIELDKYNPTQLIDYIYTIRERIEFHDTFDEREQEELLSSVFEFITFLSNLNEQNSSKLLFWAEVGKQKNKKSFKVCFAPKDIAGTLNEILFRKNLNKPIILTSATLTQPGDNIEERYKYQMDSIGYQADVTEPKDSPFRYEENARLYIPNGIAHPTKEKEKYLEQITEEIINLAGISRGRTLVLFTSKEDLNIVYNNLIGSNLNLSILKQIEGSSQSSIIDEFIQTKGILLSTGVFWEGINIKGSDLSSVIVTRLPFPVPDPIINYKTQQAKDGFSEIILPEMITKLRQGAGRLIRSELDKGLLTILDQRLAETATSDYKEKVLDALPIRNKLTSIEDVRTFFEDQVIPGY</sequence>
<dbReference type="PANTHER" id="PTHR11472:SF34">
    <property type="entry name" value="REGULATOR OF TELOMERE ELONGATION HELICASE 1"/>
    <property type="match status" value="1"/>
</dbReference>
<evidence type="ECO:0000256" key="6">
    <source>
        <dbReference type="ARBA" id="ARBA00023004"/>
    </source>
</evidence>
<feature type="domain" description="Helicase ATP-binding" evidence="11">
    <location>
        <begin position="19"/>
        <end position="283"/>
    </location>
</feature>
<dbReference type="SMART" id="SM00491">
    <property type="entry name" value="HELICc2"/>
    <property type="match status" value="1"/>
</dbReference>
<keyword evidence="9" id="KW-0413">Isomerase</keyword>
<keyword evidence="3" id="KW-0378">Hydrolase</keyword>
<dbReference type="Pfam" id="PF13307">
    <property type="entry name" value="Helicase_C_2"/>
    <property type="match status" value="1"/>
</dbReference>
<dbReference type="Gene3D" id="3.40.50.300">
    <property type="entry name" value="P-loop containing nucleotide triphosphate hydrolases"/>
    <property type="match status" value="2"/>
</dbReference>
<evidence type="ECO:0000256" key="2">
    <source>
        <dbReference type="ARBA" id="ARBA00022741"/>
    </source>
</evidence>
<comment type="similarity">
    <text evidence="10">Belongs to the helicase family. DinG subfamily.</text>
</comment>
<evidence type="ECO:0000259" key="11">
    <source>
        <dbReference type="PROSITE" id="PS51193"/>
    </source>
</evidence>
<evidence type="ECO:0000256" key="1">
    <source>
        <dbReference type="ARBA" id="ARBA00022723"/>
    </source>
</evidence>
<dbReference type="Pfam" id="PF00270">
    <property type="entry name" value="DEAD"/>
    <property type="match status" value="1"/>
</dbReference>
<protein>
    <recommendedName>
        <fullName evidence="11">Helicase ATP-binding domain-containing protein</fullName>
    </recommendedName>
</protein>
<keyword evidence="13" id="KW-1185">Reference proteome</keyword>
<evidence type="ECO:0000256" key="10">
    <source>
        <dbReference type="ARBA" id="ARBA00038058"/>
    </source>
</evidence>